<comment type="caution">
    <text evidence="1">The sequence shown here is derived from an EMBL/GenBank/DDBJ whole genome shotgun (WGS) entry which is preliminary data.</text>
</comment>
<sequence>MPPVLTAAQLAALDHVRRSADARRAEALARIGEVCDLEELIAGVRAHGRVTLNFHPDRHVTGGLTVAESMARDGRYRSQFETGHSNGGLTAFPGGDRDRWEERIFGGAYHRGAFTPAERPVYGGLNLADHADGASPRFGSCHVRLRPAVLERCTFSFGDSHLDPPDWGTIGSFHGVLAGLVESGTALGLAGTDGFALLRGLPGTSRGVGRSLDDYIEAQVHGVVDLAADAEALVLDPSFRGTGTGELLAAIARDAGIGVEWHAGFQLTAPEVPAGFRGSAIPPLAAIVAAEFGAGFIDAETVGRAAATLRDDPARWTRTGTPPEVRQYLKQLWHTLVHLGRPSPPPHPQNSR</sequence>
<protein>
    <submittedName>
        <fullName evidence="1">GNAT superfamily N-acetyltransferase</fullName>
    </submittedName>
</protein>
<gene>
    <name evidence="1" type="ORF">F4553_006049</name>
</gene>
<evidence type="ECO:0000313" key="1">
    <source>
        <dbReference type="EMBL" id="MBB5872615.1"/>
    </source>
</evidence>
<keyword evidence="2" id="KW-1185">Reference proteome</keyword>
<dbReference type="Proteomes" id="UP000587527">
    <property type="component" value="Unassembled WGS sequence"/>
</dbReference>
<name>A0A841BY73_9ACTN</name>
<accession>A0A841BY73</accession>
<evidence type="ECO:0000313" key="2">
    <source>
        <dbReference type="Proteomes" id="UP000587527"/>
    </source>
</evidence>
<keyword evidence="1" id="KW-0808">Transferase</keyword>
<dbReference type="GO" id="GO:0016740">
    <property type="term" value="F:transferase activity"/>
    <property type="evidence" value="ECO:0007669"/>
    <property type="project" value="UniProtKB-KW"/>
</dbReference>
<proteinExistence type="predicted"/>
<reference evidence="1 2" key="1">
    <citation type="submission" date="2020-08" db="EMBL/GenBank/DDBJ databases">
        <title>Sequencing the genomes of 1000 actinobacteria strains.</title>
        <authorList>
            <person name="Klenk H.-P."/>
        </authorList>
    </citation>
    <scope>NUCLEOTIDE SEQUENCE [LARGE SCALE GENOMIC DNA]</scope>
    <source>
        <strain evidence="1 2">DSM 45362</strain>
    </source>
</reference>
<dbReference type="InterPro" id="IPR022074">
    <property type="entry name" value="DUF3626"/>
</dbReference>
<dbReference type="AlphaFoldDB" id="A0A841BY73"/>
<dbReference type="EMBL" id="JACHMN010000003">
    <property type="protein sequence ID" value="MBB5872615.1"/>
    <property type="molecule type" value="Genomic_DNA"/>
</dbReference>
<organism evidence="1 2">
    <name type="scientific">Allocatelliglobosispora scoriae</name>
    <dbReference type="NCBI Taxonomy" id="643052"/>
    <lineage>
        <taxon>Bacteria</taxon>
        <taxon>Bacillati</taxon>
        <taxon>Actinomycetota</taxon>
        <taxon>Actinomycetes</taxon>
        <taxon>Micromonosporales</taxon>
        <taxon>Micromonosporaceae</taxon>
        <taxon>Allocatelliglobosispora</taxon>
    </lineage>
</organism>
<dbReference type="Pfam" id="PF12294">
    <property type="entry name" value="DUF3626"/>
    <property type="match status" value="1"/>
</dbReference>
<dbReference type="RefSeq" id="WP_184842529.1">
    <property type="nucleotide sequence ID" value="NZ_JACHMN010000003.1"/>
</dbReference>